<evidence type="ECO:0000313" key="2">
    <source>
        <dbReference type="Proteomes" id="UP000006868"/>
    </source>
</evidence>
<keyword evidence="1" id="KW-0614">Plasmid</keyword>
<sequence>MVRFTAIVQATNTMIAWSNTKFETCDCLAVRRLTALTDIFEVDYFVWLIPLKTKVDKKLGIGYEDLIEDKEGRRYTSWYQSVHNDVFKLVYIEYDVNNKVKLILYS</sequence>
<dbReference type="Proteomes" id="UP000006868">
    <property type="component" value="Plasmid pSC2"/>
</dbReference>
<gene>
    <name evidence="1" type="ORF">PPSC2_27150</name>
</gene>
<accession>A0A0D5ZCS8</accession>
<protein>
    <submittedName>
        <fullName evidence="1">Uncharacterized protein</fullName>
    </submittedName>
</protein>
<reference evidence="1 2" key="1">
    <citation type="journal article" date="2011" name="J. Bacteriol.">
        <title>Complete genome sequence of Paenibacillus polymyxa SC2, a strain of plant growth-promoting Rhizobacterium with broad-spectrum antimicrobial activity.</title>
        <authorList>
            <person name="Ma M."/>
            <person name="Wang C."/>
            <person name="Ding Y."/>
            <person name="Li L."/>
            <person name="Shen D."/>
            <person name="Jiang X."/>
            <person name="Guan D."/>
            <person name="Cao F."/>
            <person name="Chen H."/>
            <person name="Feng R."/>
            <person name="Wang X."/>
            <person name="Ge Y."/>
            <person name="Yao L."/>
            <person name="Bing X."/>
            <person name="Yang X."/>
            <person name="Li J."/>
            <person name="Du B."/>
        </authorList>
    </citation>
    <scope>NUCLEOTIDE SEQUENCE [LARGE SCALE GENOMIC DNA]</scope>
    <source>
        <strain evidence="1 2">SC2</strain>
        <plasmid evidence="2">pSC2</plasmid>
    </source>
</reference>
<dbReference type="HOGENOM" id="CLU_2220582_0_0_9"/>
<organism evidence="1 2">
    <name type="scientific">Paenibacillus polymyxa (strain SC2)</name>
    <name type="common">Bacillus polymyxa</name>
    <dbReference type="NCBI Taxonomy" id="886882"/>
    <lineage>
        <taxon>Bacteria</taxon>
        <taxon>Bacillati</taxon>
        <taxon>Bacillota</taxon>
        <taxon>Bacilli</taxon>
        <taxon>Bacillales</taxon>
        <taxon>Paenibacillaceae</taxon>
        <taxon>Paenibacillus</taxon>
    </lineage>
</organism>
<dbReference type="EMBL" id="CP002214">
    <property type="protein sequence ID" value="AKA44374.1"/>
    <property type="molecule type" value="Genomic_DNA"/>
</dbReference>
<name>A0A0D5ZCS8_PAEPS</name>
<evidence type="ECO:0000313" key="1">
    <source>
        <dbReference type="EMBL" id="AKA44374.1"/>
    </source>
</evidence>
<dbReference type="AlphaFoldDB" id="A0A0D5ZCS8"/>
<proteinExistence type="predicted"/>
<dbReference type="PATRIC" id="fig|886882.15.peg.5742"/>
<dbReference type="KEGG" id="ppm:PPSC2_27150"/>
<geneLocation type="plasmid" evidence="1 2">
    <name>pSC2</name>
</geneLocation>